<dbReference type="PROSITE" id="PS51257">
    <property type="entry name" value="PROKAR_LIPOPROTEIN"/>
    <property type="match status" value="1"/>
</dbReference>
<dbReference type="CTD" id="36344695"/>
<proteinExistence type="predicted"/>
<dbReference type="KEGG" id="egl:EGR_08980"/>
<dbReference type="GeneID" id="36344695"/>
<evidence type="ECO:0000313" key="1">
    <source>
        <dbReference type="EMBL" id="EUB56175.1"/>
    </source>
</evidence>
<accession>W6U4Y8</accession>
<dbReference type="EMBL" id="APAU02000126">
    <property type="protein sequence ID" value="EUB56175.1"/>
    <property type="molecule type" value="Genomic_DNA"/>
</dbReference>
<gene>
    <name evidence="1" type="ORF">EGR_08980</name>
</gene>
<organism evidence="1 2">
    <name type="scientific">Echinococcus granulosus</name>
    <name type="common">Hydatid tapeworm</name>
    <dbReference type="NCBI Taxonomy" id="6210"/>
    <lineage>
        <taxon>Eukaryota</taxon>
        <taxon>Metazoa</taxon>
        <taxon>Spiralia</taxon>
        <taxon>Lophotrochozoa</taxon>
        <taxon>Platyhelminthes</taxon>
        <taxon>Cestoda</taxon>
        <taxon>Eucestoda</taxon>
        <taxon>Cyclophyllidea</taxon>
        <taxon>Taeniidae</taxon>
        <taxon>Echinococcus</taxon>
        <taxon>Echinococcus granulosus group</taxon>
    </lineage>
</organism>
<dbReference type="AlphaFoldDB" id="W6U4Y8"/>
<comment type="caution">
    <text evidence="1">The sequence shown here is derived from an EMBL/GenBank/DDBJ whole genome shotgun (WGS) entry which is preliminary data.</text>
</comment>
<name>W6U4Y8_ECHGR</name>
<sequence length="115" mass="12806">MIKSGRFFALTSNVAASQMELFNYFHVAITSCQFYRRESKSRRGEKGKGGKAVVATAAVRGETDNTQATSVATYCDPFQLRRYILRLVNPNSSSSVQRFALSHTQVQHCVLHGSK</sequence>
<reference evidence="1 2" key="1">
    <citation type="journal article" date="2013" name="Nat. Genet.">
        <title>The genome of the hydatid tapeworm Echinococcus granulosus.</title>
        <authorList>
            <person name="Zheng H."/>
            <person name="Zhang W."/>
            <person name="Zhang L."/>
            <person name="Zhang Z."/>
            <person name="Li J."/>
            <person name="Lu G."/>
            <person name="Zhu Y."/>
            <person name="Wang Y."/>
            <person name="Huang Y."/>
            <person name="Liu J."/>
            <person name="Kang H."/>
            <person name="Chen J."/>
            <person name="Wang L."/>
            <person name="Chen A."/>
            <person name="Yu S."/>
            <person name="Gao Z."/>
            <person name="Jin L."/>
            <person name="Gu W."/>
            <person name="Wang Z."/>
            <person name="Zhao L."/>
            <person name="Shi B."/>
            <person name="Wen H."/>
            <person name="Lin R."/>
            <person name="Jones M.K."/>
            <person name="Brejova B."/>
            <person name="Vinar T."/>
            <person name="Zhao G."/>
            <person name="McManus D.P."/>
            <person name="Chen Z."/>
            <person name="Zhou Y."/>
            <person name="Wang S."/>
        </authorList>
    </citation>
    <scope>NUCLEOTIDE SEQUENCE [LARGE SCALE GENOMIC DNA]</scope>
</reference>
<dbReference type="Proteomes" id="UP000019149">
    <property type="component" value="Unassembled WGS sequence"/>
</dbReference>
<evidence type="ECO:0000313" key="2">
    <source>
        <dbReference type="Proteomes" id="UP000019149"/>
    </source>
</evidence>
<protein>
    <submittedName>
        <fullName evidence="1">Uncharacterized protein</fullName>
    </submittedName>
</protein>
<keyword evidence="2" id="KW-1185">Reference proteome</keyword>
<dbReference type="RefSeq" id="XP_024347371.1">
    <property type="nucleotide sequence ID" value="XM_024498229.1"/>
</dbReference>